<dbReference type="PANTHER" id="PTHR10000:SF8">
    <property type="entry name" value="HAD SUPERFAMILY HYDROLASE-LIKE, TYPE 3"/>
    <property type="match status" value="1"/>
</dbReference>
<dbReference type="Pfam" id="PF08282">
    <property type="entry name" value="Hydrolase_3"/>
    <property type="match status" value="1"/>
</dbReference>
<dbReference type="GO" id="GO:0000287">
    <property type="term" value="F:magnesium ion binding"/>
    <property type="evidence" value="ECO:0007669"/>
    <property type="project" value="TreeGrafter"/>
</dbReference>
<dbReference type="EMBL" id="BSTJ01000003">
    <property type="protein sequence ID" value="GLY75045.1"/>
    <property type="molecule type" value="Genomic_DNA"/>
</dbReference>
<dbReference type="SUPFAM" id="SSF56784">
    <property type="entry name" value="HAD-like"/>
    <property type="match status" value="1"/>
</dbReference>
<name>A0A9W6RHV9_9ACTN</name>
<dbReference type="AlphaFoldDB" id="A0A9W6RHV9"/>
<dbReference type="GO" id="GO:0016791">
    <property type="term" value="F:phosphatase activity"/>
    <property type="evidence" value="ECO:0007669"/>
    <property type="project" value="TreeGrafter"/>
</dbReference>
<dbReference type="GO" id="GO:0005829">
    <property type="term" value="C:cytosol"/>
    <property type="evidence" value="ECO:0007669"/>
    <property type="project" value="TreeGrafter"/>
</dbReference>
<accession>A0A9W6RHV9</accession>
<protein>
    <submittedName>
        <fullName evidence="1">Haloacid dehalogenase</fullName>
    </submittedName>
</protein>
<dbReference type="Proteomes" id="UP001165135">
    <property type="component" value="Unassembled WGS sequence"/>
</dbReference>
<comment type="caution">
    <text evidence="1">The sequence shown here is derived from an EMBL/GenBank/DDBJ whole genome shotgun (WGS) entry which is preliminary data.</text>
</comment>
<organism evidence="1 2">
    <name type="scientific">Actinoallomurus iriomotensis</name>
    <dbReference type="NCBI Taxonomy" id="478107"/>
    <lineage>
        <taxon>Bacteria</taxon>
        <taxon>Bacillati</taxon>
        <taxon>Actinomycetota</taxon>
        <taxon>Actinomycetes</taxon>
        <taxon>Streptosporangiales</taxon>
        <taxon>Thermomonosporaceae</taxon>
        <taxon>Actinoallomurus</taxon>
    </lineage>
</organism>
<evidence type="ECO:0000313" key="1">
    <source>
        <dbReference type="EMBL" id="GLY75045.1"/>
    </source>
</evidence>
<dbReference type="Gene3D" id="3.40.50.1000">
    <property type="entry name" value="HAD superfamily/HAD-like"/>
    <property type="match status" value="1"/>
</dbReference>
<dbReference type="InterPro" id="IPR036412">
    <property type="entry name" value="HAD-like_sf"/>
</dbReference>
<reference evidence="1" key="1">
    <citation type="submission" date="2023-03" db="EMBL/GenBank/DDBJ databases">
        <title>Actinoallomurus iriomotensis NBRC 103681.</title>
        <authorList>
            <person name="Ichikawa N."/>
            <person name="Sato H."/>
            <person name="Tonouchi N."/>
        </authorList>
    </citation>
    <scope>NUCLEOTIDE SEQUENCE</scope>
    <source>
        <strain evidence="1">NBRC 103681</strain>
    </source>
</reference>
<dbReference type="Gene3D" id="3.30.1240.10">
    <property type="match status" value="1"/>
</dbReference>
<gene>
    <name evidence="1" type="ORF">Airi01_033120</name>
</gene>
<evidence type="ECO:0000313" key="2">
    <source>
        <dbReference type="Proteomes" id="UP001165135"/>
    </source>
</evidence>
<sequence length="282" mass="29741">MPGRRERAGRLMPPVSAAGPLFPWLVTDLDGTLVGRDLRIVARSADALRRYRERGGTVYIATGRNEESAGRYHRDLGLDTPMILYNGARVVDPATGRRLLDLRLDDSCLRNAVLPELPAGVGAVGFAGENAYALRAAPALADYARRDGITLRTDAPAEPLTKAMLIAPAPPLNGLAALVAERCPGVRLLQSEDTYLEILPADAGKGPALRWLTEREGIDLSRVAAIGDNPNDIDMMTAVGLGAAVGDGHPETRAAADIVVGGCADGAVADLVDRILADGKPE</sequence>
<dbReference type="PANTHER" id="PTHR10000">
    <property type="entry name" value="PHOSPHOSERINE PHOSPHATASE"/>
    <property type="match status" value="1"/>
</dbReference>
<dbReference type="InterPro" id="IPR023214">
    <property type="entry name" value="HAD_sf"/>
</dbReference>
<proteinExistence type="predicted"/>